<protein>
    <recommendedName>
        <fullName evidence="2">SAM domain-containing protein</fullName>
    </recommendedName>
</protein>
<dbReference type="CDD" id="cd09510">
    <property type="entry name" value="SAM_aveugle-like"/>
    <property type="match status" value="1"/>
</dbReference>
<feature type="region of interest" description="Disordered" evidence="1">
    <location>
        <begin position="1"/>
        <end position="34"/>
    </location>
</feature>
<dbReference type="SUPFAM" id="SSF47769">
    <property type="entry name" value="SAM/Pointed domain"/>
    <property type="match status" value="1"/>
</dbReference>
<accession>A0A0P4WI92</accession>
<evidence type="ECO:0000256" key="1">
    <source>
        <dbReference type="SAM" id="MobiDB-lite"/>
    </source>
</evidence>
<dbReference type="GO" id="GO:0009898">
    <property type="term" value="C:cytoplasmic side of plasma membrane"/>
    <property type="evidence" value="ECO:0007669"/>
    <property type="project" value="TreeGrafter"/>
</dbReference>
<evidence type="ECO:0000259" key="2">
    <source>
        <dbReference type="PROSITE" id="PS50105"/>
    </source>
</evidence>
<feature type="compositionally biased region" description="Polar residues" evidence="1">
    <location>
        <begin position="1"/>
        <end position="25"/>
    </location>
</feature>
<dbReference type="AlphaFoldDB" id="A0A0P4WI92"/>
<dbReference type="SMART" id="SM00454">
    <property type="entry name" value="SAM"/>
    <property type="match status" value="1"/>
</dbReference>
<reference evidence="3" key="1">
    <citation type="submission" date="2015-09" db="EMBL/GenBank/DDBJ databases">
        <title>Scylla olivacea transcriptome.</title>
        <authorList>
            <person name="Ikhwanuddin M."/>
        </authorList>
    </citation>
    <scope>NUCLEOTIDE SEQUENCE</scope>
</reference>
<dbReference type="GO" id="GO:0007169">
    <property type="term" value="P:cell surface receptor protein tyrosine kinase signaling pathway"/>
    <property type="evidence" value="ECO:0007669"/>
    <property type="project" value="TreeGrafter"/>
</dbReference>
<name>A0A0P4WI92_SCYOL</name>
<dbReference type="PANTHER" id="PTHR20843:SF0">
    <property type="entry name" value="PROTEIN AVEUGLE"/>
    <property type="match status" value="1"/>
</dbReference>
<dbReference type="EMBL" id="GDRN01057554">
    <property type="protein sequence ID" value="JAI65681.1"/>
    <property type="molecule type" value="Transcribed_RNA"/>
</dbReference>
<feature type="domain" description="SAM" evidence="2">
    <location>
        <begin position="41"/>
        <end position="107"/>
    </location>
</feature>
<dbReference type="InterPro" id="IPR052268">
    <property type="entry name" value="SAM_domain-containing_protein"/>
</dbReference>
<proteinExistence type="predicted"/>
<dbReference type="InterPro" id="IPR013761">
    <property type="entry name" value="SAM/pointed_sf"/>
</dbReference>
<organism evidence="3">
    <name type="scientific">Scylla olivacea</name>
    <name type="common">Orange mud crab</name>
    <name type="synonym">Cancer olivacea</name>
    <dbReference type="NCBI Taxonomy" id="85551"/>
    <lineage>
        <taxon>Eukaryota</taxon>
        <taxon>Metazoa</taxon>
        <taxon>Ecdysozoa</taxon>
        <taxon>Arthropoda</taxon>
        <taxon>Crustacea</taxon>
        <taxon>Multicrustacea</taxon>
        <taxon>Malacostraca</taxon>
        <taxon>Eumalacostraca</taxon>
        <taxon>Eucarida</taxon>
        <taxon>Decapoda</taxon>
        <taxon>Pleocyemata</taxon>
        <taxon>Brachyura</taxon>
        <taxon>Eubrachyura</taxon>
        <taxon>Portunoidea</taxon>
        <taxon>Portunidae</taxon>
        <taxon>Portuninae</taxon>
        <taxon>Scylla</taxon>
    </lineage>
</organism>
<dbReference type="PROSITE" id="PS50105">
    <property type="entry name" value="SAM_DOMAIN"/>
    <property type="match status" value="1"/>
</dbReference>
<dbReference type="Pfam" id="PF07647">
    <property type="entry name" value="SAM_2"/>
    <property type="match status" value="1"/>
</dbReference>
<sequence length="122" mass="14182">MKLLPSQSPADNKPETQPVTDTCQTPRPRGKLARPKPCYQWTTADVQKWFKRHFSDYFQLYAHLFTSNDITGKALVRISEGTLLRMGIKNPEHLEAIWREILKLRLKADIQEMKEIEMSAVI</sequence>
<dbReference type="InterPro" id="IPR001660">
    <property type="entry name" value="SAM"/>
</dbReference>
<dbReference type="EMBL" id="GDRN01057553">
    <property type="protein sequence ID" value="JAI65682.1"/>
    <property type="molecule type" value="Transcribed_RNA"/>
</dbReference>
<dbReference type="InterPro" id="IPR039144">
    <property type="entry name" value="Aveugle-like_SAM_dom"/>
</dbReference>
<dbReference type="Gene3D" id="1.10.150.50">
    <property type="entry name" value="Transcription Factor, Ets-1"/>
    <property type="match status" value="1"/>
</dbReference>
<dbReference type="PANTHER" id="PTHR20843">
    <property type="entry name" value="STERILE ALPHA MOTIF DOMAIN CONTAINING PROTEIN 10"/>
    <property type="match status" value="1"/>
</dbReference>
<evidence type="ECO:0000313" key="3">
    <source>
        <dbReference type="EMBL" id="JAI65682.1"/>
    </source>
</evidence>